<keyword evidence="10" id="KW-0677">Repeat</keyword>
<keyword evidence="16 23" id="KW-0675">Receptor</keyword>
<keyword evidence="14 20" id="KW-1133">Transmembrane helix</keyword>
<dbReference type="Pfam" id="PF00560">
    <property type="entry name" value="LRR_1"/>
    <property type="match status" value="2"/>
</dbReference>
<dbReference type="SUPFAM" id="SSF56112">
    <property type="entry name" value="Protein kinase-like (PK-like)"/>
    <property type="match status" value="1"/>
</dbReference>
<dbReference type="InterPro" id="IPR017441">
    <property type="entry name" value="Protein_kinase_ATP_BS"/>
</dbReference>
<dbReference type="Proteomes" id="UP001140949">
    <property type="component" value="Unassembled WGS sequence"/>
</dbReference>
<evidence type="ECO:0000256" key="13">
    <source>
        <dbReference type="ARBA" id="ARBA00022840"/>
    </source>
</evidence>
<dbReference type="FunFam" id="3.80.10.10:FF:000830">
    <property type="entry name" value="Predicted protein"/>
    <property type="match status" value="1"/>
</dbReference>
<keyword evidence="6" id="KW-0433">Leucine-rich repeat</keyword>
<comment type="caution">
    <text evidence="23">The sequence shown here is derived from an EMBL/GenBank/DDBJ whole genome shotgun (WGS) entry which is preliminary data.</text>
</comment>
<comment type="similarity">
    <text evidence="3">Belongs to the protein kinase superfamily. Ser/Thr protein kinase family.</text>
</comment>
<keyword evidence="17" id="KW-0325">Glycoprotein</keyword>
<evidence type="ECO:0000256" key="15">
    <source>
        <dbReference type="ARBA" id="ARBA00023136"/>
    </source>
</evidence>
<dbReference type="PROSITE" id="PS50011">
    <property type="entry name" value="PROTEIN_KINASE_DOM"/>
    <property type="match status" value="1"/>
</dbReference>
<feature type="domain" description="Protein kinase" evidence="22">
    <location>
        <begin position="634"/>
        <end position="907"/>
    </location>
</feature>
<reference evidence="23" key="1">
    <citation type="journal article" date="2023" name="GigaByte">
        <title>Genome assembly of the bearded iris, Iris pallida Lam.</title>
        <authorList>
            <person name="Bruccoleri R.E."/>
            <person name="Oakeley E.J."/>
            <person name="Faust A.M.E."/>
            <person name="Altorfer M."/>
            <person name="Dessus-Babus S."/>
            <person name="Burckhardt D."/>
            <person name="Oertli M."/>
            <person name="Naumann U."/>
            <person name="Petersen F."/>
            <person name="Wong J."/>
        </authorList>
    </citation>
    <scope>NUCLEOTIDE SEQUENCE</scope>
    <source>
        <strain evidence="23">GSM-AAB239-AS_SAM_17_03QT</strain>
    </source>
</reference>
<evidence type="ECO:0000256" key="5">
    <source>
        <dbReference type="ARBA" id="ARBA00022527"/>
    </source>
</evidence>
<evidence type="ECO:0000313" key="24">
    <source>
        <dbReference type="Proteomes" id="UP001140949"/>
    </source>
</evidence>
<evidence type="ECO:0000256" key="21">
    <source>
        <dbReference type="SAM" id="SignalP"/>
    </source>
</evidence>
<proteinExistence type="inferred from homology"/>
<keyword evidence="15 20" id="KW-0472">Membrane</keyword>
<dbReference type="SUPFAM" id="SSF52058">
    <property type="entry name" value="L domain-like"/>
    <property type="match status" value="1"/>
</dbReference>
<keyword evidence="24" id="KW-1185">Reference proteome</keyword>
<evidence type="ECO:0000256" key="8">
    <source>
        <dbReference type="ARBA" id="ARBA00022692"/>
    </source>
</evidence>
<evidence type="ECO:0000256" key="4">
    <source>
        <dbReference type="ARBA" id="ARBA00012513"/>
    </source>
</evidence>
<evidence type="ECO:0000256" key="12">
    <source>
        <dbReference type="ARBA" id="ARBA00022777"/>
    </source>
</evidence>
<dbReference type="InterPro" id="IPR032675">
    <property type="entry name" value="LRR_dom_sf"/>
</dbReference>
<dbReference type="Gene3D" id="3.30.200.20">
    <property type="entry name" value="Phosphorylase Kinase, domain 1"/>
    <property type="match status" value="1"/>
</dbReference>
<dbReference type="GO" id="GO:0004674">
    <property type="term" value="F:protein serine/threonine kinase activity"/>
    <property type="evidence" value="ECO:0007669"/>
    <property type="project" value="UniProtKB-KW"/>
</dbReference>
<organism evidence="23 24">
    <name type="scientific">Iris pallida</name>
    <name type="common">Sweet iris</name>
    <dbReference type="NCBI Taxonomy" id="29817"/>
    <lineage>
        <taxon>Eukaryota</taxon>
        <taxon>Viridiplantae</taxon>
        <taxon>Streptophyta</taxon>
        <taxon>Embryophyta</taxon>
        <taxon>Tracheophyta</taxon>
        <taxon>Spermatophyta</taxon>
        <taxon>Magnoliopsida</taxon>
        <taxon>Liliopsida</taxon>
        <taxon>Asparagales</taxon>
        <taxon>Iridaceae</taxon>
        <taxon>Iridoideae</taxon>
        <taxon>Irideae</taxon>
        <taxon>Iris</taxon>
    </lineage>
</organism>
<evidence type="ECO:0000256" key="10">
    <source>
        <dbReference type="ARBA" id="ARBA00022737"/>
    </source>
</evidence>
<keyword evidence="8 20" id="KW-0812">Transmembrane</keyword>
<evidence type="ECO:0000256" key="6">
    <source>
        <dbReference type="ARBA" id="ARBA00022614"/>
    </source>
</evidence>
<name>A0AAX6HTX8_IRIPA</name>
<evidence type="ECO:0000256" key="18">
    <source>
        <dbReference type="PROSITE-ProRule" id="PRU10141"/>
    </source>
</evidence>
<dbReference type="InterPro" id="IPR013210">
    <property type="entry name" value="LRR_N_plant-typ"/>
</dbReference>
<feature type="signal peptide" evidence="21">
    <location>
        <begin position="1"/>
        <end position="23"/>
    </location>
</feature>
<evidence type="ECO:0000256" key="1">
    <source>
        <dbReference type="ARBA" id="ARBA00004162"/>
    </source>
</evidence>
<evidence type="ECO:0000256" key="9">
    <source>
        <dbReference type="ARBA" id="ARBA00022729"/>
    </source>
</evidence>
<dbReference type="InterPro" id="IPR000719">
    <property type="entry name" value="Prot_kinase_dom"/>
</dbReference>
<dbReference type="FunFam" id="1.10.510.10:FF:000453">
    <property type="entry name" value="LRR receptor-like serine/threonine-protein kinase HSL2"/>
    <property type="match status" value="1"/>
</dbReference>
<keyword evidence="9 21" id="KW-0732">Signal</keyword>
<evidence type="ECO:0000259" key="22">
    <source>
        <dbReference type="PROSITE" id="PS50011"/>
    </source>
</evidence>
<evidence type="ECO:0000256" key="14">
    <source>
        <dbReference type="ARBA" id="ARBA00022989"/>
    </source>
</evidence>
<dbReference type="AlphaFoldDB" id="A0AAX6HTX8"/>
<dbReference type="InterPro" id="IPR001245">
    <property type="entry name" value="Ser-Thr/Tyr_kinase_cat_dom"/>
</dbReference>
<evidence type="ECO:0000256" key="3">
    <source>
        <dbReference type="ARBA" id="ARBA00008684"/>
    </source>
</evidence>
<dbReference type="InterPro" id="IPR011009">
    <property type="entry name" value="Kinase-like_dom_sf"/>
</dbReference>
<keyword evidence="11 18" id="KW-0547">Nucleotide-binding</keyword>
<dbReference type="FunFam" id="3.80.10.10:FF:000363">
    <property type="entry name" value="Leucine-rich repeat family protein"/>
    <property type="match status" value="1"/>
</dbReference>
<dbReference type="Pfam" id="PF07714">
    <property type="entry name" value="PK_Tyr_Ser-Thr"/>
    <property type="match status" value="1"/>
</dbReference>
<keyword evidence="7" id="KW-0808">Transferase</keyword>
<evidence type="ECO:0000256" key="11">
    <source>
        <dbReference type="ARBA" id="ARBA00022741"/>
    </source>
</evidence>
<dbReference type="EMBL" id="JANAVB010006599">
    <property type="protein sequence ID" value="KAJ6844529.1"/>
    <property type="molecule type" value="Genomic_DNA"/>
</dbReference>
<dbReference type="PANTHER" id="PTHR45974:SF242">
    <property type="entry name" value="LEUCINE-RICH REPEAT PROTEIN KINASE FAMILY PROTEIN"/>
    <property type="match status" value="1"/>
</dbReference>
<evidence type="ECO:0000256" key="19">
    <source>
        <dbReference type="SAM" id="MobiDB-lite"/>
    </source>
</evidence>
<keyword evidence="13 18" id="KW-0067">ATP-binding</keyword>
<dbReference type="CDD" id="cd14066">
    <property type="entry name" value="STKc_IRAK"/>
    <property type="match status" value="1"/>
</dbReference>
<keyword evidence="5" id="KW-0723">Serine/threonine-protein kinase</keyword>
<dbReference type="PANTHER" id="PTHR45974">
    <property type="entry name" value="RECEPTOR-LIKE PROTEIN 55"/>
    <property type="match status" value="1"/>
</dbReference>
<keyword evidence="12 23" id="KW-0418">Kinase</keyword>
<dbReference type="GO" id="GO:0005524">
    <property type="term" value="F:ATP binding"/>
    <property type="evidence" value="ECO:0007669"/>
    <property type="project" value="UniProtKB-UniRule"/>
</dbReference>
<dbReference type="FunFam" id="3.30.200.20:FF:000328">
    <property type="entry name" value="Leucine-rich repeat protein kinase family protein"/>
    <property type="match status" value="1"/>
</dbReference>
<gene>
    <name evidence="23" type="ORF">M6B38_293045</name>
</gene>
<comment type="subcellular location">
    <subcellularLocation>
        <location evidence="1">Cell membrane</location>
        <topology evidence="1">Single-pass membrane protein</topology>
    </subcellularLocation>
    <subcellularLocation>
        <location evidence="2">Membrane</location>
        <topology evidence="2">Single-pass type I membrane protein</topology>
    </subcellularLocation>
</comment>
<feature type="region of interest" description="Disordered" evidence="19">
    <location>
        <begin position="942"/>
        <end position="964"/>
    </location>
</feature>
<dbReference type="Gene3D" id="1.10.510.10">
    <property type="entry name" value="Transferase(Phosphotransferase) domain 1"/>
    <property type="match status" value="1"/>
</dbReference>
<dbReference type="InterPro" id="IPR008271">
    <property type="entry name" value="Ser/Thr_kinase_AS"/>
</dbReference>
<dbReference type="PROSITE" id="PS00107">
    <property type="entry name" value="PROTEIN_KINASE_ATP"/>
    <property type="match status" value="1"/>
</dbReference>
<dbReference type="InterPro" id="IPR001611">
    <property type="entry name" value="Leu-rich_rpt"/>
</dbReference>
<dbReference type="SMART" id="SM00220">
    <property type="entry name" value="S_TKc"/>
    <property type="match status" value="1"/>
</dbReference>
<dbReference type="Pfam" id="PF08263">
    <property type="entry name" value="LRRNT_2"/>
    <property type="match status" value="1"/>
</dbReference>
<evidence type="ECO:0000256" key="16">
    <source>
        <dbReference type="ARBA" id="ARBA00023170"/>
    </source>
</evidence>
<dbReference type="Gene3D" id="3.80.10.10">
    <property type="entry name" value="Ribonuclease Inhibitor"/>
    <property type="match status" value="3"/>
</dbReference>
<feature type="transmembrane region" description="Helical" evidence="20">
    <location>
        <begin position="561"/>
        <end position="584"/>
    </location>
</feature>
<evidence type="ECO:0000256" key="20">
    <source>
        <dbReference type="SAM" id="Phobius"/>
    </source>
</evidence>
<feature type="chain" id="PRO_5043421917" description="non-specific serine/threonine protein kinase" evidence="21">
    <location>
        <begin position="24"/>
        <end position="964"/>
    </location>
</feature>
<evidence type="ECO:0000256" key="2">
    <source>
        <dbReference type="ARBA" id="ARBA00004479"/>
    </source>
</evidence>
<accession>A0AAX6HTX8</accession>
<dbReference type="PROSITE" id="PS00108">
    <property type="entry name" value="PROTEIN_KINASE_ST"/>
    <property type="match status" value="1"/>
</dbReference>
<feature type="binding site" evidence="18">
    <location>
        <position position="662"/>
    </location>
    <ligand>
        <name>ATP</name>
        <dbReference type="ChEBI" id="CHEBI:30616"/>
    </ligand>
</feature>
<evidence type="ECO:0000256" key="7">
    <source>
        <dbReference type="ARBA" id="ARBA00022679"/>
    </source>
</evidence>
<sequence>MGVAGRILLALFVFVTGAQVCFGATDSQDAAALRSLMSQWQNVPPSWGKSNDPCGAPWDGVVCNNKSQVIMLKLPTMGIKGTLSGDIGQLTQLESLDLSYNPDLGGPLTPTIGGLQQLGTLILSGCSFTGSIPTELGNLPQLTFVALNSNKFSGKIPPSIGKLSMLYWLDLADNQISGSLPVSTQNSPGLDSLHNAKHFHFNKNQLSGNIPASLFSSRMQLIHVLFDSNKLTGPIPDSVGLLQSLEVLRLDRNSLDGSIPSNISNLTGINELNLANNQLSGQMPDLTGMNSLNYLDLSNNTFDASEAPTWFSTIPSLAVIVMESGGLQGKIPQAMFSLSGLQQVLLNNNAFNDTLDMGNSISSQLQIVNFQNNSISKVTLTPSYKETLILVDNPVCNGQLANTIYCSLQQQTITPYSTNISQCGPPKACPQDQSLRPKDCDCAYPYQGILVFRAPFFRDVTNATLFQQLETSLWTKLDLAPGLVYLDNPSFNNDNYLQVTLKLFPSTGMYFDRAEVLKIAGYLSNQTFKPPPVFGPYIFIGSLYPFPDGNGGGGSSMSTGAIVGITIGCALLIIGLVIVGIYAFKQKKRAEKAMELSKPFASWGSTGKDMGGAPQLKGSRWFSFDELRTCTNNFSEANEIGSGGFGNVYRGMLLDGQVVAIKRSAQGSMQGGLEFKTEIELLSRVHHKNLVSLVGFCFEQGEQLLVYEFVPNGTLRDSLRGKNGIQLDWKRRLRIAAGSARGLAYLHELANPPIIHRDIKSTNILLDEQLNAKVADFGLSKLVADAQKGHVSTQVKGTLGYLDPEYYMTQQLTEKSDVYSFGVVMLELITAKQPIEKGKYIVREVRMAMDENDDCYGLKQIMDPVIQNNPNLTGFKRFVELAMQCVEETAADRPAMNDLVKEFELMLQDSGGSNSNSAASSATDFGKRKGALDVYSETVTRKDGGSDAFDYSGGHSFVPKVEPK</sequence>
<evidence type="ECO:0000313" key="23">
    <source>
        <dbReference type="EMBL" id="KAJ6844529.1"/>
    </source>
</evidence>
<dbReference type="EC" id="2.7.11.1" evidence="4"/>
<protein>
    <recommendedName>
        <fullName evidence="4">non-specific serine/threonine protein kinase</fullName>
        <ecNumber evidence="4">2.7.11.1</ecNumber>
    </recommendedName>
</protein>
<reference evidence="23" key="2">
    <citation type="submission" date="2023-04" db="EMBL/GenBank/DDBJ databases">
        <authorList>
            <person name="Bruccoleri R.E."/>
            <person name="Oakeley E.J."/>
            <person name="Faust A.-M."/>
            <person name="Dessus-Babus S."/>
            <person name="Altorfer M."/>
            <person name="Burckhardt D."/>
            <person name="Oertli M."/>
            <person name="Naumann U."/>
            <person name="Petersen F."/>
            <person name="Wong J."/>
        </authorList>
    </citation>
    <scope>NUCLEOTIDE SEQUENCE</scope>
    <source>
        <strain evidence="23">GSM-AAB239-AS_SAM_17_03QT</strain>
        <tissue evidence="23">Leaf</tissue>
    </source>
</reference>
<evidence type="ECO:0000256" key="17">
    <source>
        <dbReference type="ARBA" id="ARBA00023180"/>
    </source>
</evidence>
<dbReference type="GO" id="GO:0005886">
    <property type="term" value="C:plasma membrane"/>
    <property type="evidence" value="ECO:0007669"/>
    <property type="project" value="UniProtKB-SubCell"/>
</dbReference>